<organism evidence="3 4">
    <name type="scientific">Nephila pilipes</name>
    <name type="common">Giant wood spider</name>
    <name type="synonym">Nephila maculata</name>
    <dbReference type="NCBI Taxonomy" id="299642"/>
    <lineage>
        <taxon>Eukaryota</taxon>
        <taxon>Metazoa</taxon>
        <taxon>Ecdysozoa</taxon>
        <taxon>Arthropoda</taxon>
        <taxon>Chelicerata</taxon>
        <taxon>Arachnida</taxon>
        <taxon>Araneae</taxon>
        <taxon>Araneomorphae</taxon>
        <taxon>Entelegynae</taxon>
        <taxon>Araneoidea</taxon>
        <taxon>Nephilidae</taxon>
        <taxon>Nephila</taxon>
    </lineage>
</organism>
<feature type="region of interest" description="Disordered" evidence="2">
    <location>
        <begin position="17"/>
        <end position="100"/>
    </location>
</feature>
<name>A0A8X6MPM3_NEPPI</name>
<evidence type="ECO:0000256" key="1">
    <source>
        <dbReference type="ARBA" id="ARBA00010994"/>
    </source>
</evidence>
<feature type="compositionally biased region" description="Basic and acidic residues" evidence="2">
    <location>
        <begin position="17"/>
        <end position="38"/>
    </location>
</feature>
<feature type="compositionally biased region" description="Basic and acidic residues" evidence="2">
    <location>
        <begin position="62"/>
        <end position="74"/>
    </location>
</feature>
<comment type="similarity">
    <text evidence="1">Belongs to the TPPP family.</text>
</comment>
<dbReference type="SUPFAM" id="SSF47473">
    <property type="entry name" value="EF-hand"/>
    <property type="match status" value="1"/>
</dbReference>
<protein>
    <submittedName>
        <fullName evidence="3">Uncharacterized protein</fullName>
    </submittedName>
</protein>
<feature type="region of interest" description="Disordered" evidence="2">
    <location>
        <begin position="165"/>
        <end position="185"/>
    </location>
</feature>
<reference evidence="3" key="1">
    <citation type="submission" date="2020-08" db="EMBL/GenBank/DDBJ databases">
        <title>Multicomponent nature underlies the extraordinary mechanical properties of spider dragline silk.</title>
        <authorList>
            <person name="Kono N."/>
            <person name="Nakamura H."/>
            <person name="Mori M."/>
            <person name="Yoshida Y."/>
            <person name="Ohtoshi R."/>
            <person name="Malay A.D."/>
            <person name="Moran D.A.P."/>
            <person name="Tomita M."/>
            <person name="Numata K."/>
            <person name="Arakawa K."/>
        </authorList>
    </citation>
    <scope>NUCLEOTIDE SEQUENCE</scope>
</reference>
<feature type="compositionally biased region" description="Basic and acidic residues" evidence="2">
    <location>
        <begin position="46"/>
        <end position="56"/>
    </location>
</feature>
<feature type="region of interest" description="Disordered" evidence="2">
    <location>
        <begin position="201"/>
        <end position="235"/>
    </location>
</feature>
<comment type="caution">
    <text evidence="3">The sequence shown here is derived from an EMBL/GenBank/DDBJ whole genome shotgun (WGS) entry which is preliminary data.</text>
</comment>
<dbReference type="InterPro" id="IPR011992">
    <property type="entry name" value="EF-hand-dom_pair"/>
</dbReference>
<evidence type="ECO:0000256" key="2">
    <source>
        <dbReference type="SAM" id="MobiDB-lite"/>
    </source>
</evidence>
<evidence type="ECO:0000313" key="3">
    <source>
        <dbReference type="EMBL" id="GFS71092.1"/>
    </source>
</evidence>
<dbReference type="Gene3D" id="1.10.238.10">
    <property type="entry name" value="EF-hand"/>
    <property type="match status" value="1"/>
</dbReference>
<dbReference type="OrthoDB" id="6436101at2759"/>
<dbReference type="GO" id="GO:0015631">
    <property type="term" value="F:tubulin binding"/>
    <property type="evidence" value="ECO:0007669"/>
    <property type="project" value="InterPro"/>
</dbReference>
<dbReference type="Proteomes" id="UP000887013">
    <property type="component" value="Unassembled WGS sequence"/>
</dbReference>
<dbReference type="AlphaFoldDB" id="A0A8X6MPM3"/>
<dbReference type="InterPro" id="IPR008907">
    <property type="entry name" value="TPP/p25"/>
</dbReference>
<dbReference type="EMBL" id="BMAW01000852">
    <property type="protein sequence ID" value="GFS71092.1"/>
    <property type="molecule type" value="Genomic_DNA"/>
</dbReference>
<proteinExistence type="inferred from homology"/>
<accession>A0A8X6MPM3</accession>
<dbReference type="Pfam" id="PF05517">
    <property type="entry name" value="p25-alpha"/>
    <property type="match status" value="1"/>
</dbReference>
<evidence type="ECO:0000313" key="4">
    <source>
        <dbReference type="Proteomes" id="UP000887013"/>
    </source>
</evidence>
<dbReference type="GO" id="GO:0046785">
    <property type="term" value="P:microtubule polymerization"/>
    <property type="evidence" value="ECO:0007669"/>
    <property type="project" value="InterPro"/>
</dbReference>
<keyword evidence="4" id="KW-1185">Reference proteome</keyword>
<sequence length="521" mass="59590">MGQKALSLLLFDVIELDTEKPSSPDKEEKSKLEKKSQEVEEDEIMDESKIQIKDGRSFQQEEEFKPTDDSKSETEDTQSFFGYGLESKPRTSSDAVKMPEFPNISSKNIIVEKGKDRKSQKLMDQKGFEISNQDLLEEDVEGGKSRNLMGQKGFVSSLLFDVIETGHREPSPPDKEEKSKPVSEQDLLERRSTVMAVAADIQSHFSKKSPRKSTSLLQKKKSGRKSTSQVSGNRKSEFLHHWRNSPRVWPSSSIPKLLWILYQEVFGALAVSISSEPEISLPTKSETLPPDLSHLKSGWQPTAEADEEAPRIGFQRRKQSWVGSYVEGTDYWSKMESEEETKLVEFEMDLRSKTWYDIPVTNEVKIEIPLDSKRVMSRTKLESLKMKTSQDLLKYTEEEKRELFSFDHREPFSEKISNDLYQMFMEFCKSDDLSAVQNRISLLNADKCLEQVGLLDHKNLTLVHTGFCFKASGGSRFRGLTFAEFKIFIDMVAETLNMPIFDFVNKLKLGYAGIIIQDEDG</sequence>
<gene>
    <name evidence="3" type="primary">AVEN_146153_1</name>
    <name evidence="3" type="ORF">NPIL_144111</name>
</gene>